<reference evidence="1" key="1">
    <citation type="submission" date="2015-12" db="EMBL/GenBank/DDBJ databases">
        <title>De novo transcriptome assembly of four potential Pierce s Disease insect vectors from Arizona vineyards.</title>
        <authorList>
            <person name="Tassone E.E."/>
        </authorList>
    </citation>
    <scope>NUCLEOTIDE SEQUENCE</scope>
</reference>
<feature type="non-terminal residue" evidence="1">
    <location>
        <position position="1"/>
    </location>
</feature>
<gene>
    <name evidence="1" type="ORF">g.1188</name>
</gene>
<dbReference type="EMBL" id="GEDC01024161">
    <property type="protein sequence ID" value="JAS13137.1"/>
    <property type="molecule type" value="Transcribed_RNA"/>
</dbReference>
<feature type="non-terminal residue" evidence="1">
    <location>
        <position position="330"/>
    </location>
</feature>
<organism evidence="1">
    <name type="scientific">Clastoptera arizonana</name>
    <name type="common">Arizona spittle bug</name>
    <dbReference type="NCBI Taxonomy" id="38151"/>
    <lineage>
        <taxon>Eukaryota</taxon>
        <taxon>Metazoa</taxon>
        <taxon>Ecdysozoa</taxon>
        <taxon>Arthropoda</taxon>
        <taxon>Hexapoda</taxon>
        <taxon>Insecta</taxon>
        <taxon>Pterygota</taxon>
        <taxon>Neoptera</taxon>
        <taxon>Paraneoptera</taxon>
        <taxon>Hemiptera</taxon>
        <taxon>Auchenorrhyncha</taxon>
        <taxon>Cercopoidea</taxon>
        <taxon>Clastopteridae</taxon>
        <taxon>Clastoptera</taxon>
    </lineage>
</organism>
<protein>
    <submittedName>
        <fullName evidence="1">Uncharacterized protein</fullName>
    </submittedName>
</protein>
<name>A0A1B6CI95_9HEMI</name>
<accession>A0A1B6CI95</accession>
<proteinExistence type="predicted"/>
<sequence length="330" mass="35959">KCSDKCLGEFEKCTPQDTCCDGLNCYNDICVQPCMGGGHCKSNSECCRDSECNQNKCDRVCTEVGFRCHLPNDTCCESKCVNGYCERFACKKETEKCDPIDSPCCLDLLCTNRVCVPFCTDLGEKCSQNSECCSDNPCMNGTCQCRDFGEKCTFDQECCRQPFTPTKCVKGLCSRFCLPDGNQCSNERVCCSGNCEDGYCKPACILEGRKCHNASDCCYGICGEDSRCHRDIPCKLAGSECKGNSDCCLSKCKNGKCLLPCTDIGNICSEAIGDCCDGGYCYGGICNVYPCGHKGDCCTKDSQCCSNLCVNETCQYKCLPDGVECTDKAQ</sequence>
<dbReference type="AlphaFoldDB" id="A0A1B6CI95"/>
<evidence type="ECO:0000313" key="1">
    <source>
        <dbReference type="EMBL" id="JAS13137.1"/>
    </source>
</evidence>